<feature type="region of interest" description="Disordered" evidence="1">
    <location>
        <begin position="41"/>
        <end position="65"/>
    </location>
</feature>
<feature type="compositionally biased region" description="Basic and acidic residues" evidence="1">
    <location>
        <begin position="46"/>
        <end position="65"/>
    </location>
</feature>
<evidence type="ECO:0000313" key="2">
    <source>
        <dbReference type="EMBL" id="KKN92299.1"/>
    </source>
</evidence>
<dbReference type="AlphaFoldDB" id="A0A0F9UKZ5"/>
<gene>
    <name evidence="2" type="ORF">LCGC14_0207900</name>
</gene>
<sequence>MFNQTDERIKKMALKGMTDEQIARKIGRPDEAGLRRVRKVTQPDSLQKEILHSVETRKDEDDEKR</sequence>
<name>A0A0F9UKZ5_9ZZZZ</name>
<accession>A0A0F9UKZ5</accession>
<reference evidence="2" key="1">
    <citation type="journal article" date="2015" name="Nature">
        <title>Complex archaea that bridge the gap between prokaryotes and eukaryotes.</title>
        <authorList>
            <person name="Spang A."/>
            <person name="Saw J.H."/>
            <person name="Jorgensen S.L."/>
            <person name="Zaremba-Niedzwiedzka K."/>
            <person name="Martijn J."/>
            <person name="Lind A.E."/>
            <person name="van Eijk R."/>
            <person name="Schleper C."/>
            <person name="Guy L."/>
            <person name="Ettema T.J."/>
        </authorList>
    </citation>
    <scope>NUCLEOTIDE SEQUENCE</scope>
</reference>
<dbReference type="EMBL" id="LAZR01000095">
    <property type="protein sequence ID" value="KKN92299.1"/>
    <property type="molecule type" value="Genomic_DNA"/>
</dbReference>
<organism evidence="2">
    <name type="scientific">marine sediment metagenome</name>
    <dbReference type="NCBI Taxonomy" id="412755"/>
    <lineage>
        <taxon>unclassified sequences</taxon>
        <taxon>metagenomes</taxon>
        <taxon>ecological metagenomes</taxon>
    </lineage>
</organism>
<proteinExistence type="predicted"/>
<protein>
    <submittedName>
        <fullName evidence="2">Uncharacterized protein</fullName>
    </submittedName>
</protein>
<comment type="caution">
    <text evidence="2">The sequence shown here is derived from an EMBL/GenBank/DDBJ whole genome shotgun (WGS) entry which is preliminary data.</text>
</comment>
<evidence type="ECO:0000256" key="1">
    <source>
        <dbReference type="SAM" id="MobiDB-lite"/>
    </source>
</evidence>